<protein>
    <recommendedName>
        <fullName evidence="4">rRNA-processing protein FYV7</fullName>
    </recommendedName>
</protein>
<feature type="region of interest" description="Disordered" evidence="1">
    <location>
        <begin position="1"/>
        <end position="58"/>
    </location>
</feature>
<accession>A0ABD3DSF7</accession>
<evidence type="ECO:0000256" key="1">
    <source>
        <dbReference type="SAM" id="MobiDB-lite"/>
    </source>
</evidence>
<proteinExistence type="predicted"/>
<name>A0ABD3DSF7_9LAMI</name>
<feature type="compositionally biased region" description="Basic and acidic residues" evidence="1">
    <location>
        <begin position="131"/>
        <end position="172"/>
    </location>
</feature>
<dbReference type="EMBL" id="JAVIJP010000013">
    <property type="protein sequence ID" value="KAL3644819.1"/>
    <property type="molecule type" value="Genomic_DNA"/>
</dbReference>
<dbReference type="InterPro" id="IPR013730">
    <property type="entry name" value="Fyv7/TAP26"/>
</dbReference>
<sequence>MTKGGGVSDRHENQGKKTGGQDFLKKKMKKNMQRLGGRGGLSLESFANAKTRNDNYNPSLIKKQREFYKNAKCVQKYKKSLKQQEQLNFPTTRNIPSTDNRPIKGENQANEGSYANRGKMGKKNARSIGELYEKKRDEDEKAKMERDAIMQAKNEERQQAETRRRALKEKMYKKTKSGQPVMKYRIEHLLESIQGSAS</sequence>
<organism evidence="2 3">
    <name type="scientific">Castilleja foliolosa</name>
    <dbReference type="NCBI Taxonomy" id="1961234"/>
    <lineage>
        <taxon>Eukaryota</taxon>
        <taxon>Viridiplantae</taxon>
        <taxon>Streptophyta</taxon>
        <taxon>Embryophyta</taxon>
        <taxon>Tracheophyta</taxon>
        <taxon>Spermatophyta</taxon>
        <taxon>Magnoliopsida</taxon>
        <taxon>eudicotyledons</taxon>
        <taxon>Gunneridae</taxon>
        <taxon>Pentapetalae</taxon>
        <taxon>asterids</taxon>
        <taxon>lamiids</taxon>
        <taxon>Lamiales</taxon>
        <taxon>Orobanchaceae</taxon>
        <taxon>Pedicularideae</taxon>
        <taxon>Castillejinae</taxon>
        <taxon>Castilleja</taxon>
    </lineage>
</organism>
<feature type="compositionally biased region" description="Polar residues" evidence="1">
    <location>
        <begin position="48"/>
        <end position="58"/>
    </location>
</feature>
<gene>
    <name evidence="2" type="ORF">CASFOL_009999</name>
</gene>
<dbReference type="Proteomes" id="UP001632038">
    <property type="component" value="Unassembled WGS sequence"/>
</dbReference>
<feature type="region of interest" description="Disordered" evidence="1">
    <location>
        <begin position="84"/>
        <end position="179"/>
    </location>
</feature>
<evidence type="ECO:0000313" key="3">
    <source>
        <dbReference type="Proteomes" id="UP001632038"/>
    </source>
</evidence>
<dbReference type="PANTHER" id="PTHR15657">
    <property type="entry name" value="THYROID TRANSCRIPTION FACTOR 1-ASSOCIATED PROTEIN 26"/>
    <property type="match status" value="1"/>
</dbReference>
<reference evidence="3" key="1">
    <citation type="journal article" date="2024" name="IScience">
        <title>Strigolactones Initiate the Formation of Haustorium-like Structures in Castilleja.</title>
        <authorList>
            <person name="Buerger M."/>
            <person name="Peterson D."/>
            <person name="Chory J."/>
        </authorList>
    </citation>
    <scope>NUCLEOTIDE SEQUENCE [LARGE SCALE GENOMIC DNA]</scope>
</reference>
<evidence type="ECO:0008006" key="4">
    <source>
        <dbReference type="Google" id="ProtNLM"/>
    </source>
</evidence>
<keyword evidence="3" id="KW-1185">Reference proteome</keyword>
<evidence type="ECO:0000313" key="2">
    <source>
        <dbReference type="EMBL" id="KAL3644819.1"/>
    </source>
</evidence>
<comment type="caution">
    <text evidence="2">The sequence shown here is derived from an EMBL/GenBank/DDBJ whole genome shotgun (WGS) entry which is preliminary data.</text>
</comment>
<feature type="compositionally biased region" description="Polar residues" evidence="1">
    <location>
        <begin position="84"/>
        <end position="100"/>
    </location>
</feature>
<dbReference type="PANTHER" id="PTHR15657:SF1">
    <property type="entry name" value="THYROID TRANSCRIPTION FACTOR 1-ASSOCIATED PROTEIN 26"/>
    <property type="match status" value="1"/>
</dbReference>
<dbReference type="AlphaFoldDB" id="A0ABD3DSF7"/>
<dbReference type="Pfam" id="PF08524">
    <property type="entry name" value="rRNA_processing"/>
    <property type="match status" value="1"/>
</dbReference>